<dbReference type="GO" id="GO:0008081">
    <property type="term" value="F:phosphoric diester hydrolase activity"/>
    <property type="evidence" value="ECO:0007669"/>
    <property type="project" value="InterPro"/>
</dbReference>
<reference evidence="1 2" key="1">
    <citation type="journal article" date="2011" name="Science">
        <title>The ecoresponsive genome of Daphnia pulex.</title>
        <authorList>
            <person name="Colbourne J.K."/>
            <person name="Pfrender M.E."/>
            <person name="Gilbert D."/>
            <person name="Thomas W.K."/>
            <person name="Tucker A."/>
            <person name="Oakley T.H."/>
            <person name="Tokishita S."/>
            <person name="Aerts A."/>
            <person name="Arnold G.J."/>
            <person name="Basu M.K."/>
            <person name="Bauer D.J."/>
            <person name="Caceres C.E."/>
            <person name="Carmel L."/>
            <person name="Casola C."/>
            <person name="Choi J.H."/>
            <person name="Detter J.C."/>
            <person name="Dong Q."/>
            <person name="Dusheyko S."/>
            <person name="Eads B.D."/>
            <person name="Frohlich T."/>
            <person name="Geiler-Samerotte K.A."/>
            <person name="Gerlach D."/>
            <person name="Hatcher P."/>
            <person name="Jogdeo S."/>
            <person name="Krijgsveld J."/>
            <person name="Kriventseva E.V."/>
            <person name="Kultz D."/>
            <person name="Laforsch C."/>
            <person name="Lindquist E."/>
            <person name="Lopez J."/>
            <person name="Manak J.R."/>
            <person name="Muller J."/>
            <person name="Pangilinan J."/>
            <person name="Patwardhan R.P."/>
            <person name="Pitluck S."/>
            <person name="Pritham E.J."/>
            <person name="Rechtsteiner A."/>
            <person name="Rho M."/>
            <person name="Rogozin I.B."/>
            <person name="Sakarya O."/>
            <person name="Salamov A."/>
            <person name="Schaack S."/>
            <person name="Shapiro H."/>
            <person name="Shiga Y."/>
            <person name="Skalitzky C."/>
            <person name="Smith Z."/>
            <person name="Souvorov A."/>
            <person name="Sung W."/>
            <person name="Tang Z."/>
            <person name="Tsuchiya D."/>
            <person name="Tu H."/>
            <person name="Vos H."/>
            <person name="Wang M."/>
            <person name="Wolf Y.I."/>
            <person name="Yamagata H."/>
            <person name="Yamada T."/>
            <person name="Ye Y."/>
            <person name="Shaw J.R."/>
            <person name="Andrews J."/>
            <person name="Crease T.J."/>
            <person name="Tang H."/>
            <person name="Lucas S.M."/>
            <person name="Robertson H.M."/>
            <person name="Bork P."/>
            <person name="Koonin E.V."/>
            <person name="Zdobnov E.M."/>
            <person name="Grigoriev I.V."/>
            <person name="Lynch M."/>
            <person name="Boore J.L."/>
        </authorList>
    </citation>
    <scope>NUCLEOTIDE SEQUENCE [LARGE SCALE GENOMIC DNA]</scope>
</reference>
<dbReference type="EMBL" id="GL732612">
    <property type="protein sequence ID" value="EFX71204.1"/>
    <property type="molecule type" value="Genomic_DNA"/>
</dbReference>
<dbReference type="InParanoid" id="E9HAL7"/>
<name>E9HAL7_DAPPU</name>
<dbReference type="HOGENOM" id="CLU_071140_0_0_1"/>
<organism evidence="1 2">
    <name type="scientific">Daphnia pulex</name>
    <name type="common">Water flea</name>
    <dbReference type="NCBI Taxonomy" id="6669"/>
    <lineage>
        <taxon>Eukaryota</taxon>
        <taxon>Metazoa</taxon>
        <taxon>Ecdysozoa</taxon>
        <taxon>Arthropoda</taxon>
        <taxon>Crustacea</taxon>
        <taxon>Branchiopoda</taxon>
        <taxon>Diplostraca</taxon>
        <taxon>Cladocera</taxon>
        <taxon>Anomopoda</taxon>
        <taxon>Daphniidae</taxon>
        <taxon>Daphnia</taxon>
    </lineage>
</organism>
<proteinExistence type="predicted"/>
<dbReference type="eggNOG" id="ENOG502SEQ1">
    <property type="taxonomic scope" value="Eukaryota"/>
</dbReference>
<accession>E9HAL7</accession>
<dbReference type="InterPro" id="IPR017946">
    <property type="entry name" value="PLC-like_Pdiesterase_TIM-brl"/>
</dbReference>
<dbReference type="SUPFAM" id="SSF51695">
    <property type="entry name" value="PLC-like phosphodiesterases"/>
    <property type="match status" value="1"/>
</dbReference>
<protein>
    <recommendedName>
        <fullName evidence="3">GP-PDE domain-containing protein</fullName>
    </recommendedName>
</protein>
<gene>
    <name evidence="1" type="ORF">DAPPUDRAFT_309178</name>
</gene>
<dbReference type="PhylomeDB" id="E9HAL7"/>
<dbReference type="Proteomes" id="UP000000305">
    <property type="component" value="Unassembled WGS sequence"/>
</dbReference>
<dbReference type="KEGG" id="dpx:DAPPUDRAFT_309178"/>
<evidence type="ECO:0008006" key="3">
    <source>
        <dbReference type="Google" id="ProtNLM"/>
    </source>
</evidence>
<dbReference type="GO" id="GO:0006629">
    <property type="term" value="P:lipid metabolic process"/>
    <property type="evidence" value="ECO:0007669"/>
    <property type="project" value="InterPro"/>
</dbReference>
<dbReference type="OMA" id="ILHEDEF"/>
<dbReference type="OrthoDB" id="6344411at2759"/>
<evidence type="ECO:0000313" key="2">
    <source>
        <dbReference type="Proteomes" id="UP000000305"/>
    </source>
</evidence>
<dbReference type="Gene3D" id="3.20.20.190">
    <property type="entry name" value="Phosphatidylinositol (PI) phosphodiesterase"/>
    <property type="match status" value="1"/>
</dbReference>
<keyword evidence="2" id="KW-1185">Reference proteome</keyword>
<dbReference type="AlphaFoldDB" id="E9HAL7"/>
<sequence length="337" mass="37495">MVHFWVRAFCWQSHFCCRSTVPIPNKTKSIQQPVSYANSNRMNIIFPTSLLIFCSVISNYPIEASRPVSIIAHMVNTPNSIRWALDQGANSIEIDLKFDGTRPSKFHHGFPCDCSCLLDFSTFRHNGCKVLGENCSASTSVAEMIKFLSSDEIIISSRLAVIYVDAKLDNSVGNYAEAGANVVRLFNEKVLARGFRGQILLGCLTISRVDYLRGALQEASKSKYADRYFYTIDNEGRRANQVLKLSLELETNNIVYDTGISACFHMLPSAFDDAIQYSLDAEAYAAVGVWTVDRKSTMAHYLEAGVDFILTNRPKVAVGLIGLDNIPLPGAAFRTTW</sequence>
<evidence type="ECO:0000313" key="1">
    <source>
        <dbReference type="EMBL" id="EFX71204.1"/>
    </source>
</evidence>